<evidence type="ECO:0000313" key="1">
    <source>
        <dbReference type="EMBL" id="ABG09844.1"/>
    </source>
</evidence>
<proteinExistence type="predicted"/>
<dbReference type="EMBL" id="CP000384">
    <property type="protein sequence ID" value="ABG09844.1"/>
    <property type="molecule type" value="Genomic_DNA"/>
</dbReference>
<dbReference type="AlphaFoldDB" id="A0A5Q5BNC6"/>
<name>A0A5Q5BNC6_MYCSS</name>
<accession>A0A5Q5BNC6</accession>
<organism evidence="1">
    <name type="scientific">Mycobacterium sp. (strain MCS)</name>
    <dbReference type="NCBI Taxonomy" id="164756"/>
    <lineage>
        <taxon>Bacteria</taxon>
        <taxon>Bacillati</taxon>
        <taxon>Actinomycetota</taxon>
        <taxon>Actinomycetes</taxon>
        <taxon>Mycobacteriales</taxon>
        <taxon>Mycobacteriaceae</taxon>
        <taxon>Mycobacterium</taxon>
    </lineage>
</organism>
<gene>
    <name evidence="1" type="ordered locus">Mmcs_3738</name>
</gene>
<reference evidence="1" key="1">
    <citation type="submission" date="2006-06" db="EMBL/GenBank/DDBJ databases">
        <title>Complete sequence of chromosome of Mycobacterium sp. MCS.</title>
        <authorList>
            <consortium name="US DOE Joint Genome Institute"/>
            <person name="Copeland A."/>
            <person name="Lucas S."/>
            <person name="Lapidus A."/>
            <person name="Barry K."/>
            <person name="Detter J.C."/>
            <person name="Glavina del Rio T."/>
            <person name="Hammon N."/>
            <person name="Israni S."/>
            <person name="Dalin E."/>
            <person name="Tice H."/>
            <person name="Pitluck S."/>
            <person name="Martinez M."/>
            <person name="Schmutz J."/>
            <person name="Larimer F."/>
            <person name="Land M."/>
            <person name="Hauser L."/>
            <person name="Kyrpides N."/>
            <person name="Kim E."/>
            <person name="Miller C.D."/>
            <person name="Hughes J.E."/>
            <person name="Anderson A.J."/>
            <person name="Sims R.C."/>
            <person name="Richardson P."/>
        </authorList>
    </citation>
    <scope>NUCLEOTIDE SEQUENCE [LARGE SCALE GENOMIC DNA]</scope>
    <source>
        <strain evidence="1">MCS</strain>
    </source>
</reference>
<dbReference type="KEGG" id="mmc:Mmcs_3738"/>
<sequence>MTEQPDMRYRLDIVSPNVRDAVRFAGGWLYDRSMAGWDVTVLIDAAGEDVRPLEILGATVLPLQPVLEAWTDRPHPQTVAVAADLIDCDERVRRHVRTALDSGYTEVTLWGERCPADLDDDVDAVRHELSAAARAFKAQALAAVNDIEAAFVGQIETFRCGMMARPSVAADLIPAS</sequence>
<protein>
    <submittedName>
        <fullName evidence="1">Uncharacterized protein</fullName>
    </submittedName>
</protein>